<dbReference type="PANTHER" id="PTHR12901">
    <property type="entry name" value="SPERM PROTEIN HOMOLOG"/>
    <property type="match status" value="1"/>
</dbReference>
<dbReference type="InterPro" id="IPR044996">
    <property type="entry name" value="COQ10-like"/>
</dbReference>
<evidence type="ECO:0000313" key="4">
    <source>
        <dbReference type="Proteomes" id="UP001268683"/>
    </source>
</evidence>
<evidence type="ECO:0000313" key="3">
    <source>
        <dbReference type="EMBL" id="WND02330.1"/>
    </source>
</evidence>
<sequence length="145" mass="16870">MPKLTMKKDLPYSVEQMFDLVSDVNSYDQFLPWCQKVRVYAQKQGQFDADLIIGFKNFRETFTSRVTYTAPKSVNVDYIKGPLKRLYNHWQFSENAGGGCHVDFEVDLEFKSRILENLIGTVFTEASKKMIDAFESRAEELYGLR</sequence>
<organism evidence="3 4">
    <name type="scientific">Temperatibacter marinus</name>
    <dbReference type="NCBI Taxonomy" id="1456591"/>
    <lineage>
        <taxon>Bacteria</taxon>
        <taxon>Pseudomonadati</taxon>
        <taxon>Pseudomonadota</taxon>
        <taxon>Alphaproteobacteria</taxon>
        <taxon>Kordiimonadales</taxon>
        <taxon>Temperatibacteraceae</taxon>
        <taxon>Temperatibacter</taxon>
    </lineage>
</organism>
<keyword evidence="4" id="KW-1185">Reference proteome</keyword>
<dbReference type="EMBL" id="CP123872">
    <property type="protein sequence ID" value="WND02330.1"/>
    <property type="molecule type" value="Genomic_DNA"/>
</dbReference>
<evidence type="ECO:0000256" key="1">
    <source>
        <dbReference type="ARBA" id="ARBA00008918"/>
    </source>
</evidence>
<dbReference type="GO" id="GO:0048039">
    <property type="term" value="F:ubiquinone binding"/>
    <property type="evidence" value="ECO:0007669"/>
    <property type="project" value="InterPro"/>
</dbReference>
<dbReference type="InterPro" id="IPR005031">
    <property type="entry name" value="COQ10_START"/>
</dbReference>
<protein>
    <submittedName>
        <fullName evidence="3">Type II toxin-antitoxin system RatA family toxin</fullName>
    </submittedName>
</protein>
<accession>A0AA52HA41</accession>
<reference evidence="3" key="1">
    <citation type="submission" date="2023-04" db="EMBL/GenBank/DDBJ databases">
        <title>Complete genome sequence of Temperatibacter marinus.</title>
        <authorList>
            <person name="Rong J.-C."/>
            <person name="Yi M.-L."/>
            <person name="Zhao Q."/>
        </authorList>
    </citation>
    <scope>NUCLEOTIDE SEQUENCE</scope>
    <source>
        <strain evidence="3">NBRC 110045</strain>
    </source>
</reference>
<dbReference type="AlphaFoldDB" id="A0AA52HA41"/>
<dbReference type="Gene3D" id="3.30.530.20">
    <property type="match status" value="1"/>
</dbReference>
<dbReference type="InterPro" id="IPR023393">
    <property type="entry name" value="START-like_dom_sf"/>
</dbReference>
<dbReference type="CDD" id="cd07813">
    <property type="entry name" value="COQ10p_like"/>
    <property type="match status" value="1"/>
</dbReference>
<dbReference type="Proteomes" id="UP001268683">
    <property type="component" value="Chromosome"/>
</dbReference>
<name>A0AA52HA41_9PROT</name>
<evidence type="ECO:0000259" key="2">
    <source>
        <dbReference type="Pfam" id="PF03364"/>
    </source>
</evidence>
<dbReference type="PANTHER" id="PTHR12901:SF10">
    <property type="entry name" value="COENZYME Q-BINDING PROTEIN COQ10, MITOCHONDRIAL"/>
    <property type="match status" value="1"/>
</dbReference>
<feature type="domain" description="Coenzyme Q-binding protein COQ10 START" evidence="2">
    <location>
        <begin position="10"/>
        <end position="135"/>
    </location>
</feature>
<comment type="similarity">
    <text evidence="1">Belongs to the ribosome association toxin RatA family.</text>
</comment>
<dbReference type="GO" id="GO:0045333">
    <property type="term" value="P:cellular respiration"/>
    <property type="evidence" value="ECO:0007669"/>
    <property type="project" value="InterPro"/>
</dbReference>
<dbReference type="RefSeq" id="WP_310798166.1">
    <property type="nucleotide sequence ID" value="NZ_CP123872.1"/>
</dbReference>
<dbReference type="Pfam" id="PF03364">
    <property type="entry name" value="Polyketide_cyc"/>
    <property type="match status" value="1"/>
</dbReference>
<proteinExistence type="inferred from homology"/>
<gene>
    <name evidence="3" type="ORF">QGN29_12300</name>
</gene>
<dbReference type="KEGG" id="tmk:QGN29_12300"/>
<dbReference type="SUPFAM" id="SSF55961">
    <property type="entry name" value="Bet v1-like"/>
    <property type="match status" value="1"/>
</dbReference>